<name>A0ACC2WJ10_9TREE</name>
<keyword evidence="2" id="KW-1185">Reference proteome</keyword>
<comment type="caution">
    <text evidence="1">The sequence shown here is derived from an EMBL/GenBank/DDBJ whole genome shotgun (WGS) entry which is preliminary data.</text>
</comment>
<accession>A0ACC2WJ10</accession>
<evidence type="ECO:0000313" key="1">
    <source>
        <dbReference type="EMBL" id="KAJ9111699.1"/>
    </source>
</evidence>
<protein>
    <submittedName>
        <fullName evidence="1">Uncharacterized protein</fullName>
    </submittedName>
</protein>
<reference evidence="1" key="1">
    <citation type="submission" date="2023-04" db="EMBL/GenBank/DDBJ databases">
        <title>Draft Genome sequencing of Naganishia species isolated from polar environments using Oxford Nanopore Technology.</title>
        <authorList>
            <person name="Leo P."/>
            <person name="Venkateswaran K."/>
        </authorList>
    </citation>
    <scope>NUCLEOTIDE SEQUENCE</scope>
    <source>
        <strain evidence="1">MNA-CCFEE 5261</strain>
    </source>
</reference>
<evidence type="ECO:0000313" key="2">
    <source>
        <dbReference type="Proteomes" id="UP001241377"/>
    </source>
</evidence>
<organism evidence="1 2">
    <name type="scientific">Naganishia cerealis</name>
    <dbReference type="NCBI Taxonomy" id="610337"/>
    <lineage>
        <taxon>Eukaryota</taxon>
        <taxon>Fungi</taxon>
        <taxon>Dikarya</taxon>
        <taxon>Basidiomycota</taxon>
        <taxon>Agaricomycotina</taxon>
        <taxon>Tremellomycetes</taxon>
        <taxon>Filobasidiales</taxon>
        <taxon>Filobasidiaceae</taxon>
        <taxon>Naganishia</taxon>
    </lineage>
</organism>
<dbReference type="EMBL" id="JASBWR010000007">
    <property type="protein sequence ID" value="KAJ9111699.1"/>
    <property type="molecule type" value="Genomic_DNA"/>
</dbReference>
<dbReference type="Proteomes" id="UP001241377">
    <property type="component" value="Unassembled WGS sequence"/>
</dbReference>
<gene>
    <name evidence="1" type="ORF">QFC19_001059</name>
</gene>
<sequence length="477" mass="52725">MSTTDVVRSHLAHSSIRGQTSTLKKKQQAAAKTNEGKREKNANDRPLVKAVLASPLLPKWPDVHPAFNTVLTLLCEAMPEVASYHTSRDRCQAHSKRYKRELSKLVPAHANPQPPIPLKKDSTTDIVPSSVPSQTSISSLPGKSPPEPPSILQHVLFGINQVVKALEKQKLQLEVEVDMLLSGREPNMDQVPAGANRHTLIPTAPPPTLPTNPQSVLGRPTIVPLRAIFVCIQDINPREMVDHLPTYVSTYNGFVQHARSKLKQWCKARSVENGEANSAALQRAREKMEILAGEGEVLLVPLAAGSEQVLAHAVGLRRVSMLGVTAQADINVRQARFPHFDVLKRITQDAGLKPLLPPFQIYALAPPAELAAQLYAPTQLKAVHTTLPADTKARKAKRVEEVKRVREEKKQQKAETKARTKVVGMMVKGQLYGGTEQKKRDRQARMEKRKRVEQMVANRQKRRKVKAQGGQTQGGQS</sequence>
<proteinExistence type="predicted"/>